<dbReference type="EMBL" id="CP006721">
    <property type="protein sequence ID" value="AGX45096.1"/>
    <property type="molecule type" value="Genomic_DNA"/>
</dbReference>
<accession>U5MZJ6</accession>
<dbReference type="AlphaFoldDB" id="U5MZJ6"/>
<keyword evidence="4" id="KW-1185">Reference proteome</keyword>
<feature type="domain" description="Zinc-ribbon" evidence="2">
    <location>
        <begin position="2"/>
        <end position="24"/>
    </location>
</feature>
<dbReference type="PATRIC" id="fig|1345695.10.peg.2027"/>
<reference evidence="3 4" key="1">
    <citation type="journal article" date="2013" name="Genome Announc.">
        <title>Complete Genome Sequence of the Solvent Producer Clostridium saccharobutylicum NCP262 (DSM 13864).</title>
        <authorList>
            <person name="Poehlein A."/>
            <person name="Hartwich K."/>
            <person name="Krabben P."/>
            <person name="Ehrenreich A."/>
            <person name="Liebl W."/>
            <person name="Durre P."/>
            <person name="Gottschalk G."/>
            <person name="Daniel R."/>
        </authorList>
    </citation>
    <scope>NUCLEOTIDE SEQUENCE [LARGE SCALE GENOMIC DNA]</scope>
    <source>
        <strain evidence="3">DSM 13864</strain>
    </source>
</reference>
<organism evidence="3 4">
    <name type="scientific">Clostridium saccharobutylicum DSM 13864</name>
    <dbReference type="NCBI Taxonomy" id="1345695"/>
    <lineage>
        <taxon>Bacteria</taxon>
        <taxon>Bacillati</taxon>
        <taxon>Bacillota</taxon>
        <taxon>Clostridia</taxon>
        <taxon>Eubacteriales</taxon>
        <taxon>Clostridiaceae</taxon>
        <taxon>Clostridium</taxon>
    </lineage>
</organism>
<feature type="transmembrane region" description="Helical" evidence="1">
    <location>
        <begin position="183"/>
        <end position="203"/>
    </location>
</feature>
<dbReference type="OrthoDB" id="1903858at2"/>
<proteinExistence type="predicted"/>
<name>U5MZJ6_CLOSA</name>
<evidence type="ECO:0000256" key="1">
    <source>
        <dbReference type="SAM" id="Phobius"/>
    </source>
</evidence>
<dbReference type="KEGG" id="csb:CLSA_c41360"/>
<feature type="transmembrane region" description="Helical" evidence="1">
    <location>
        <begin position="209"/>
        <end position="230"/>
    </location>
</feature>
<feature type="transmembrane region" description="Helical" evidence="1">
    <location>
        <begin position="147"/>
        <end position="171"/>
    </location>
</feature>
<keyword evidence="1" id="KW-0472">Membrane</keyword>
<keyword evidence="1" id="KW-0812">Transmembrane</keyword>
<feature type="transmembrane region" description="Helical" evidence="1">
    <location>
        <begin position="71"/>
        <end position="97"/>
    </location>
</feature>
<dbReference type="RefSeq" id="WP_022749906.1">
    <property type="nucleotide sequence ID" value="NC_022571.1"/>
</dbReference>
<dbReference type="GeneID" id="55476424"/>
<protein>
    <submittedName>
        <fullName evidence="3">Zinc-ribbon domain protein</fullName>
    </submittedName>
</protein>
<dbReference type="Pfam" id="PF13240">
    <property type="entry name" value="Zn_Ribbon_1"/>
    <property type="match status" value="1"/>
</dbReference>
<dbReference type="InterPro" id="IPR026870">
    <property type="entry name" value="Zinc_ribbon_dom"/>
</dbReference>
<keyword evidence="1" id="KW-1133">Transmembrane helix</keyword>
<evidence type="ECO:0000313" key="3">
    <source>
        <dbReference type="EMBL" id="AGX45096.1"/>
    </source>
</evidence>
<sequence>MFCKNCGNEILNGDRFCGNCGQPVEGAKPEKVIISSKLNDSVLMKLLKIYFVKPVSFFTELQGEDLVKTSVALFFGLSIINGLFNIIYSSALINSLFGMIRKVPDMLADVGILSKQEAAQATKEMLMSNQMADVKSKINAMIDNKEIFLTGFGHLIIMMIATAIILAILNATILKNKIQLTDVFFISTSSYIPLVISIALGSLATLISIVFGAFVITSGYILSFITLYSGIRQISDEKNDKVFTLMAILFLVISAVLSILVVQEIQSSIMTIVNNVNSIKQFL</sequence>
<gene>
    <name evidence="3" type="ORF">CLSA_c41360</name>
</gene>
<dbReference type="Proteomes" id="UP000017118">
    <property type="component" value="Chromosome"/>
</dbReference>
<evidence type="ECO:0000259" key="2">
    <source>
        <dbReference type="Pfam" id="PF13240"/>
    </source>
</evidence>
<evidence type="ECO:0000313" key="4">
    <source>
        <dbReference type="Proteomes" id="UP000017118"/>
    </source>
</evidence>
<dbReference type="HOGENOM" id="CLU_1052530_0_0_9"/>
<feature type="transmembrane region" description="Helical" evidence="1">
    <location>
        <begin position="242"/>
        <end position="262"/>
    </location>
</feature>